<protein>
    <recommendedName>
        <fullName evidence="1">Protein kinase domain-containing protein</fullName>
    </recommendedName>
</protein>
<dbReference type="InterPro" id="IPR011009">
    <property type="entry name" value="Kinase-like_dom_sf"/>
</dbReference>
<sequence length="234" mass="26729">LQREATLWKQLNHQYILPFLGLYTSEDATYMISPWMDNGDAFNYVIRHPEVDRLKLLLQVAEGVEYLHNREPAIAHGDLRGPNIFISASGNARIADFGLSQIAAEFYPENSTVWQTGGNPRWRAPELLRAETFEQARKTMPSDIFSFGRVMIELITGQVPFPDIRVPQAVQKKVQNYEQYPRPQTEEAITRGLDETVWKLAEDCWLPQPESRPGAAQVVQRLSFAKETRDALSV</sequence>
<feature type="non-terminal residue" evidence="2">
    <location>
        <position position="1"/>
    </location>
</feature>
<dbReference type="InParanoid" id="A0A067MUJ6"/>
<dbReference type="PROSITE" id="PS50011">
    <property type="entry name" value="PROTEIN_KINASE_DOM"/>
    <property type="match status" value="1"/>
</dbReference>
<dbReference type="PIRSF" id="PIRSF000654">
    <property type="entry name" value="Integrin-linked_kinase"/>
    <property type="match status" value="1"/>
</dbReference>
<evidence type="ECO:0000313" key="3">
    <source>
        <dbReference type="Proteomes" id="UP000027195"/>
    </source>
</evidence>
<dbReference type="GO" id="GO:0004674">
    <property type="term" value="F:protein serine/threonine kinase activity"/>
    <property type="evidence" value="ECO:0007669"/>
    <property type="project" value="TreeGrafter"/>
</dbReference>
<dbReference type="PANTHER" id="PTHR44329:SF214">
    <property type="entry name" value="PROTEIN KINASE DOMAIN-CONTAINING PROTEIN"/>
    <property type="match status" value="1"/>
</dbReference>
<dbReference type="InterPro" id="IPR051681">
    <property type="entry name" value="Ser/Thr_Kinases-Pseudokinases"/>
</dbReference>
<gene>
    <name evidence="2" type="ORF">BOTBODRAFT_103976</name>
</gene>
<feature type="domain" description="Protein kinase" evidence="1">
    <location>
        <begin position="1"/>
        <end position="225"/>
    </location>
</feature>
<evidence type="ECO:0000259" key="1">
    <source>
        <dbReference type="PROSITE" id="PS50011"/>
    </source>
</evidence>
<dbReference type="AlphaFoldDB" id="A0A067MUJ6"/>
<name>A0A067MUJ6_BOTB1</name>
<reference evidence="3" key="1">
    <citation type="journal article" date="2014" name="Proc. Natl. Acad. Sci. U.S.A.">
        <title>Extensive sampling of basidiomycete genomes demonstrates inadequacy of the white-rot/brown-rot paradigm for wood decay fungi.</title>
        <authorList>
            <person name="Riley R."/>
            <person name="Salamov A.A."/>
            <person name="Brown D.W."/>
            <person name="Nagy L.G."/>
            <person name="Floudas D."/>
            <person name="Held B.W."/>
            <person name="Levasseur A."/>
            <person name="Lombard V."/>
            <person name="Morin E."/>
            <person name="Otillar R."/>
            <person name="Lindquist E.A."/>
            <person name="Sun H."/>
            <person name="LaButti K.M."/>
            <person name="Schmutz J."/>
            <person name="Jabbour D."/>
            <person name="Luo H."/>
            <person name="Baker S.E."/>
            <person name="Pisabarro A.G."/>
            <person name="Walton J.D."/>
            <person name="Blanchette R.A."/>
            <person name="Henrissat B."/>
            <person name="Martin F."/>
            <person name="Cullen D."/>
            <person name="Hibbett D.S."/>
            <person name="Grigoriev I.V."/>
        </authorList>
    </citation>
    <scope>NUCLEOTIDE SEQUENCE [LARGE SCALE GENOMIC DNA]</scope>
    <source>
        <strain evidence="3">FD-172 SS1</strain>
    </source>
</reference>
<dbReference type="STRING" id="930990.A0A067MUJ6"/>
<dbReference type="PANTHER" id="PTHR44329">
    <property type="entry name" value="SERINE/THREONINE-PROTEIN KINASE TNNI3K-RELATED"/>
    <property type="match status" value="1"/>
</dbReference>
<keyword evidence="3" id="KW-1185">Reference proteome</keyword>
<dbReference type="Proteomes" id="UP000027195">
    <property type="component" value="Unassembled WGS sequence"/>
</dbReference>
<dbReference type="Pfam" id="PF00069">
    <property type="entry name" value="Pkinase"/>
    <property type="match status" value="1"/>
</dbReference>
<dbReference type="SUPFAM" id="SSF56112">
    <property type="entry name" value="Protein kinase-like (PK-like)"/>
    <property type="match status" value="1"/>
</dbReference>
<dbReference type="EMBL" id="KL198021">
    <property type="protein sequence ID" value="KDQ18340.1"/>
    <property type="molecule type" value="Genomic_DNA"/>
</dbReference>
<dbReference type="HOGENOM" id="CLU_000288_7_18_1"/>
<dbReference type="OrthoDB" id="4062651at2759"/>
<proteinExistence type="predicted"/>
<dbReference type="Gene3D" id="1.10.510.10">
    <property type="entry name" value="Transferase(Phosphotransferase) domain 1"/>
    <property type="match status" value="1"/>
</dbReference>
<dbReference type="GO" id="GO:0005524">
    <property type="term" value="F:ATP binding"/>
    <property type="evidence" value="ECO:0007669"/>
    <property type="project" value="InterPro"/>
</dbReference>
<accession>A0A067MUJ6</accession>
<dbReference type="InterPro" id="IPR000719">
    <property type="entry name" value="Prot_kinase_dom"/>
</dbReference>
<organism evidence="2 3">
    <name type="scientific">Botryobasidium botryosum (strain FD-172 SS1)</name>
    <dbReference type="NCBI Taxonomy" id="930990"/>
    <lineage>
        <taxon>Eukaryota</taxon>
        <taxon>Fungi</taxon>
        <taxon>Dikarya</taxon>
        <taxon>Basidiomycota</taxon>
        <taxon>Agaricomycotina</taxon>
        <taxon>Agaricomycetes</taxon>
        <taxon>Cantharellales</taxon>
        <taxon>Botryobasidiaceae</taxon>
        <taxon>Botryobasidium</taxon>
    </lineage>
</organism>
<evidence type="ECO:0000313" key="2">
    <source>
        <dbReference type="EMBL" id="KDQ18340.1"/>
    </source>
</evidence>